<dbReference type="SUPFAM" id="SSF50891">
    <property type="entry name" value="Cyclophilin-like"/>
    <property type="match status" value="1"/>
</dbReference>
<evidence type="ECO:0000313" key="7">
    <source>
        <dbReference type="Proteomes" id="UP000198548"/>
    </source>
</evidence>
<dbReference type="STRING" id="426703.SAMN04488100_10339"/>
<dbReference type="SMART" id="SM00796">
    <property type="entry name" value="AHS1"/>
    <property type="match status" value="1"/>
</dbReference>
<reference evidence="5 8" key="2">
    <citation type="submission" date="2019-07" db="EMBL/GenBank/DDBJ databases">
        <title>Whole genome shotgun sequence of Alkalibacterium putridalgicola NBRC 103243.</title>
        <authorList>
            <person name="Hosoyama A."/>
            <person name="Uohara A."/>
            <person name="Ohji S."/>
            <person name="Ichikawa N."/>
        </authorList>
    </citation>
    <scope>NUCLEOTIDE SEQUENCE [LARGE SCALE GENOMIC DNA]</scope>
    <source>
        <strain evidence="5 8">NBRC 103243</strain>
    </source>
</reference>
<sequence length="249" mass="27958">MSQPEIVPAGDQALKVLFENKIDRKINQRVKQLSDRISRKKITGITETIPAFRTLTVLYDTLQTDYHTLLLDIQPLLADLDETSRLRKRIIEIPVCYDETLGPDLQAVAEHAGLSVEEVIQLHSEPDYLIYMLGFLPGFAYLGEMNPIISMPRLASPRLNIPAGAVGIAGDQTGMYPMASPGGWRIIGSTPVKLFDADRESPILYEAGDYIRFRPISLNEYEDMSSQNTNAEDLYHIVKEDSFGDKDNE</sequence>
<dbReference type="OrthoDB" id="9778567at2"/>
<evidence type="ECO:0000313" key="6">
    <source>
        <dbReference type="EMBL" id="SEL53202.1"/>
    </source>
</evidence>
<dbReference type="Proteomes" id="UP000198548">
    <property type="component" value="Unassembled WGS sequence"/>
</dbReference>
<dbReference type="Pfam" id="PF02682">
    <property type="entry name" value="CT_C_D"/>
    <property type="match status" value="1"/>
</dbReference>
<name>A0A1H7QZ70_9LACT</name>
<dbReference type="InterPro" id="IPR029000">
    <property type="entry name" value="Cyclophilin-like_dom_sf"/>
</dbReference>
<gene>
    <name evidence="5" type="ORF">APU01nite_10430</name>
    <name evidence="6" type="ORF">SAMN04488100_10339</name>
</gene>
<dbReference type="Gene3D" id="2.40.100.10">
    <property type="entry name" value="Cyclophilin-like"/>
    <property type="match status" value="1"/>
</dbReference>
<keyword evidence="3" id="KW-0067">ATP-binding</keyword>
<evidence type="ECO:0000313" key="8">
    <source>
        <dbReference type="Proteomes" id="UP000321425"/>
    </source>
</evidence>
<evidence type="ECO:0000313" key="5">
    <source>
        <dbReference type="EMBL" id="GEK89004.1"/>
    </source>
</evidence>
<dbReference type="Proteomes" id="UP000321425">
    <property type="component" value="Unassembled WGS sequence"/>
</dbReference>
<dbReference type="Gene3D" id="3.30.1360.40">
    <property type="match status" value="1"/>
</dbReference>
<accession>A0A1H7QZ70</accession>
<dbReference type="PANTHER" id="PTHR34698:SF2">
    <property type="entry name" value="5-OXOPROLINASE SUBUNIT B"/>
    <property type="match status" value="1"/>
</dbReference>
<evidence type="ECO:0000256" key="3">
    <source>
        <dbReference type="ARBA" id="ARBA00022840"/>
    </source>
</evidence>
<reference evidence="6 7" key="1">
    <citation type="submission" date="2016-10" db="EMBL/GenBank/DDBJ databases">
        <authorList>
            <person name="de Groot N.N."/>
        </authorList>
    </citation>
    <scope>NUCLEOTIDE SEQUENCE [LARGE SCALE GENOMIC DNA]</scope>
    <source>
        <strain evidence="6 7">DSM 19182</strain>
    </source>
</reference>
<evidence type="ECO:0000256" key="1">
    <source>
        <dbReference type="ARBA" id="ARBA00022741"/>
    </source>
</evidence>
<dbReference type="EMBL" id="BJUX01000009">
    <property type="protein sequence ID" value="GEK89004.1"/>
    <property type="molecule type" value="Genomic_DNA"/>
</dbReference>
<keyword evidence="1" id="KW-0547">Nucleotide-binding</keyword>
<keyword evidence="2 5" id="KW-0378">Hydrolase</keyword>
<evidence type="ECO:0000259" key="4">
    <source>
        <dbReference type="SMART" id="SM00796"/>
    </source>
</evidence>
<protein>
    <submittedName>
        <fullName evidence="5">Allophanate hydrolase</fullName>
    </submittedName>
    <submittedName>
        <fullName evidence="6">Sensor histidine kinase inhibitor, KipI family</fullName>
    </submittedName>
</protein>
<dbReference type="RefSeq" id="WP_091486546.1">
    <property type="nucleotide sequence ID" value="NZ_BJUX01000009.1"/>
</dbReference>
<feature type="domain" description="Carboxyltransferase" evidence="4">
    <location>
        <begin position="4"/>
        <end position="205"/>
    </location>
</feature>
<organism evidence="6 7">
    <name type="scientific">Alkalibacterium putridalgicola</name>
    <dbReference type="NCBI Taxonomy" id="426703"/>
    <lineage>
        <taxon>Bacteria</taxon>
        <taxon>Bacillati</taxon>
        <taxon>Bacillota</taxon>
        <taxon>Bacilli</taxon>
        <taxon>Lactobacillales</taxon>
        <taxon>Carnobacteriaceae</taxon>
        <taxon>Alkalibacterium</taxon>
    </lineage>
</organism>
<dbReference type="SUPFAM" id="SSF160467">
    <property type="entry name" value="PH0987 N-terminal domain-like"/>
    <property type="match status" value="1"/>
</dbReference>
<dbReference type="NCBIfam" id="TIGR00370">
    <property type="entry name" value="5-oxoprolinase subunit PxpB"/>
    <property type="match status" value="1"/>
</dbReference>
<dbReference type="GO" id="GO:0005524">
    <property type="term" value="F:ATP binding"/>
    <property type="evidence" value="ECO:0007669"/>
    <property type="project" value="UniProtKB-KW"/>
</dbReference>
<dbReference type="PANTHER" id="PTHR34698">
    <property type="entry name" value="5-OXOPROLINASE SUBUNIT B"/>
    <property type="match status" value="1"/>
</dbReference>
<proteinExistence type="predicted"/>
<dbReference type="EMBL" id="FOBL01000003">
    <property type="protein sequence ID" value="SEL53202.1"/>
    <property type="molecule type" value="Genomic_DNA"/>
</dbReference>
<evidence type="ECO:0000256" key="2">
    <source>
        <dbReference type="ARBA" id="ARBA00022801"/>
    </source>
</evidence>
<keyword evidence="8" id="KW-1185">Reference proteome</keyword>
<dbReference type="InterPro" id="IPR003833">
    <property type="entry name" value="CT_C_D"/>
</dbReference>
<dbReference type="GO" id="GO:0016787">
    <property type="term" value="F:hydrolase activity"/>
    <property type="evidence" value="ECO:0007669"/>
    <property type="project" value="UniProtKB-KW"/>
</dbReference>
<dbReference type="InterPro" id="IPR010016">
    <property type="entry name" value="PxpB"/>
</dbReference>
<dbReference type="AlphaFoldDB" id="A0A1H7QZ70"/>